<gene>
    <name evidence="2" type="ORF">FHP29_21420</name>
</gene>
<dbReference type="RefSeq" id="WP_139624873.1">
    <property type="nucleotide sequence ID" value="NZ_VDMP01000027.1"/>
</dbReference>
<keyword evidence="1" id="KW-1133">Transmembrane helix</keyword>
<proteinExistence type="predicted"/>
<feature type="transmembrane region" description="Helical" evidence="1">
    <location>
        <begin position="197"/>
        <end position="221"/>
    </location>
</feature>
<keyword evidence="3" id="KW-1185">Reference proteome</keyword>
<dbReference type="Proteomes" id="UP000313231">
    <property type="component" value="Unassembled WGS sequence"/>
</dbReference>
<organism evidence="2 3">
    <name type="scientific">Nocardioides albidus</name>
    <dbReference type="NCBI Taxonomy" id="1517589"/>
    <lineage>
        <taxon>Bacteria</taxon>
        <taxon>Bacillati</taxon>
        <taxon>Actinomycetota</taxon>
        <taxon>Actinomycetes</taxon>
        <taxon>Propionibacteriales</taxon>
        <taxon>Nocardioidaceae</taxon>
        <taxon>Nocardioides</taxon>
    </lineage>
</organism>
<feature type="transmembrane region" description="Helical" evidence="1">
    <location>
        <begin position="46"/>
        <end position="68"/>
    </location>
</feature>
<dbReference type="AlphaFoldDB" id="A0A5C4VLQ6"/>
<accession>A0A5C4VLQ6</accession>
<protein>
    <recommendedName>
        <fullName evidence="4">DUF4386 family protein</fullName>
    </recommendedName>
</protein>
<feature type="transmembrane region" description="Helical" evidence="1">
    <location>
        <begin position="80"/>
        <end position="104"/>
    </location>
</feature>
<comment type="caution">
    <text evidence="2">The sequence shown here is derived from an EMBL/GenBank/DDBJ whole genome shotgun (WGS) entry which is preliminary data.</text>
</comment>
<name>A0A5C4VLQ6_9ACTN</name>
<dbReference type="EMBL" id="VDMP01000027">
    <property type="protein sequence ID" value="TNM36681.1"/>
    <property type="molecule type" value="Genomic_DNA"/>
</dbReference>
<evidence type="ECO:0000256" key="1">
    <source>
        <dbReference type="SAM" id="Phobius"/>
    </source>
</evidence>
<sequence length="248" mass="24829">MDRAPGAAAIIAGAMLGAAPLIELVGTTRGDTDSAADGLRFLDESAYRYGLAGFVLVVGGVALIVAALGFAQALGRRGPLALGVLTVSTLAVVAGASVLFAGVIRHTSHGTIDYIEGMDHGWAESAYLAVHLIGTQALLPMAHHLLAAWLVGIALVLLRAGRRRIALVGVLPALLLALFAVDAVVPFADDGSASGIVWVAYVLTMLVAQPLALVALGLAVLRTGTGPLVGAPTGPALSGPGGTTPPTG</sequence>
<feature type="transmembrane region" description="Helical" evidence="1">
    <location>
        <begin position="137"/>
        <end position="158"/>
    </location>
</feature>
<dbReference type="OrthoDB" id="5112500at2"/>
<keyword evidence="1" id="KW-0812">Transmembrane</keyword>
<feature type="transmembrane region" description="Helical" evidence="1">
    <location>
        <begin position="165"/>
        <end position="185"/>
    </location>
</feature>
<feature type="transmembrane region" description="Helical" evidence="1">
    <location>
        <begin position="7"/>
        <end position="26"/>
    </location>
</feature>
<keyword evidence="1" id="KW-0472">Membrane</keyword>
<evidence type="ECO:0000313" key="2">
    <source>
        <dbReference type="EMBL" id="TNM36681.1"/>
    </source>
</evidence>
<evidence type="ECO:0000313" key="3">
    <source>
        <dbReference type="Proteomes" id="UP000313231"/>
    </source>
</evidence>
<reference evidence="2 3" key="1">
    <citation type="journal article" date="2016" name="Int. J. Syst. Evol. Microbiol.">
        <title>Nocardioides albidus sp. nov., an actinobacterium isolated from garden soil.</title>
        <authorList>
            <person name="Singh H."/>
            <person name="Du J."/>
            <person name="Trinh H."/>
            <person name="Won K."/>
            <person name="Yang J.E."/>
            <person name="Yin C."/>
            <person name="Kook M."/>
            <person name="Yi T.H."/>
        </authorList>
    </citation>
    <scope>NUCLEOTIDE SEQUENCE [LARGE SCALE GENOMIC DNA]</scope>
    <source>
        <strain evidence="2 3">CCTCC AB 2015297</strain>
    </source>
</reference>
<evidence type="ECO:0008006" key="4">
    <source>
        <dbReference type="Google" id="ProtNLM"/>
    </source>
</evidence>